<organism evidence="3 4">
    <name type="scientific">Eiseniibacteriota bacterium</name>
    <dbReference type="NCBI Taxonomy" id="2212470"/>
    <lineage>
        <taxon>Bacteria</taxon>
        <taxon>Candidatus Eiseniibacteriota</taxon>
    </lineage>
</organism>
<comment type="similarity">
    <text evidence="1 2">Belongs to the UPF0102 family.</text>
</comment>
<evidence type="ECO:0000256" key="2">
    <source>
        <dbReference type="HAMAP-Rule" id="MF_00048"/>
    </source>
</evidence>
<dbReference type="Pfam" id="PF02021">
    <property type="entry name" value="UPF0102"/>
    <property type="match status" value="1"/>
</dbReference>
<dbReference type="HAMAP" id="MF_00048">
    <property type="entry name" value="UPF0102"/>
    <property type="match status" value="1"/>
</dbReference>
<evidence type="ECO:0000256" key="1">
    <source>
        <dbReference type="ARBA" id="ARBA00006738"/>
    </source>
</evidence>
<sequence length="144" mass="15507">MRARTAPRRVVSDHVARALEASPPRSHAMGITGSRGRAAETLAAAFLELQGLEVVERNVRLAGVEVDVLAVERGVQVVVEVKFRSRSDYGGALEALDADKRARLRRAALVLAARRDADVRIDLIAVELEPEGAVLRHVRGAVSG</sequence>
<dbReference type="Gene3D" id="3.40.1350.10">
    <property type="match status" value="1"/>
</dbReference>
<dbReference type="EMBL" id="VBPA01000026">
    <property type="protein sequence ID" value="TMQ73054.1"/>
    <property type="molecule type" value="Genomic_DNA"/>
</dbReference>
<evidence type="ECO:0000313" key="3">
    <source>
        <dbReference type="EMBL" id="TMQ73054.1"/>
    </source>
</evidence>
<dbReference type="InterPro" id="IPR011856">
    <property type="entry name" value="tRNA_endonuc-like_dom_sf"/>
</dbReference>
<evidence type="ECO:0000313" key="4">
    <source>
        <dbReference type="Proteomes" id="UP000319836"/>
    </source>
</evidence>
<dbReference type="Proteomes" id="UP000319836">
    <property type="component" value="Unassembled WGS sequence"/>
</dbReference>
<protein>
    <recommendedName>
        <fullName evidence="2">UPF0102 protein E6K80_01160</fullName>
    </recommendedName>
</protein>
<gene>
    <name evidence="3" type="ORF">E6K80_01160</name>
</gene>
<comment type="caution">
    <text evidence="3">The sequence shown here is derived from an EMBL/GenBank/DDBJ whole genome shotgun (WGS) entry which is preliminary data.</text>
</comment>
<dbReference type="AlphaFoldDB" id="A0A538UB08"/>
<dbReference type="InterPro" id="IPR011335">
    <property type="entry name" value="Restrct_endonuc-II-like"/>
</dbReference>
<proteinExistence type="inferred from homology"/>
<dbReference type="PANTHER" id="PTHR34039">
    <property type="entry name" value="UPF0102 PROTEIN YRAN"/>
    <property type="match status" value="1"/>
</dbReference>
<reference evidence="3 4" key="1">
    <citation type="journal article" date="2019" name="Nat. Microbiol.">
        <title>Mediterranean grassland soil C-N compound turnover is dependent on rainfall and depth, and is mediated by genomically divergent microorganisms.</title>
        <authorList>
            <person name="Diamond S."/>
            <person name="Andeer P.F."/>
            <person name="Li Z."/>
            <person name="Crits-Christoph A."/>
            <person name="Burstein D."/>
            <person name="Anantharaman K."/>
            <person name="Lane K.R."/>
            <person name="Thomas B.C."/>
            <person name="Pan C."/>
            <person name="Northen T.R."/>
            <person name="Banfield J.F."/>
        </authorList>
    </citation>
    <scope>NUCLEOTIDE SEQUENCE [LARGE SCALE GENOMIC DNA]</scope>
    <source>
        <strain evidence="3">WS_10</strain>
    </source>
</reference>
<dbReference type="SUPFAM" id="SSF52980">
    <property type="entry name" value="Restriction endonuclease-like"/>
    <property type="match status" value="1"/>
</dbReference>
<dbReference type="GO" id="GO:0003676">
    <property type="term" value="F:nucleic acid binding"/>
    <property type="evidence" value="ECO:0007669"/>
    <property type="project" value="InterPro"/>
</dbReference>
<accession>A0A538UB08</accession>
<dbReference type="PANTHER" id="PTHR34039:SF1">
    <property type="entry name" value="UPF0102 PROTEIN YRAN"/>
    <property type="match status" value="1"/>
</dbReference>
<name>A0A538UB08_UNCEI</name>
<dbReference type="InterPro" id="IPR003509">
    <property type="entry name" value="UPF0102_YraN-like"/>
</dbReference>